<dbReference type="EMBL" id="JAQQWL010000013">
    <property type="protein sequence ID" value="KAK8042993.1"/>
    <property type="molecule type" value="Genomic_DNA"/>
</dbReference>
<protein>
    <submittedName>
        <fullName evidence="2">Uncharacterized protein</fullName>
    </submittedName>
</protein>
<feature type="region of interest" description="Disordered" evidence="1">
    <location>
        <begin position="34"/>
        <end position="80"/>
    </location>
</feature>
<evidence type="ECO:0000313" key="3">
    <source>
        <dbReference type="Proteomes" id="UP001480595"/>
    </source>
</evidence>
<dbReference type="Proteomes" id="UP001480595">
    <property type="component" value="Unassembled WGS sequence"/>
</dbReference>
<gene>
    <name evidence="2" type="ORF">PG994_013476</name>
</gene>
<proteinExistence type="predicted"/>
<evidence type="ECO:0000313" key="2">
    <source>
        <dbReference type="EMBL" id="KAK8042993.1"/>
    </source>
</evidence>
<keyword evidence="3" id="KW-1185">Reference proteome</keyword>
<accession>A0ABR1TBA2</accession>
<evidence type="ECO:0000256" key="1">
    <source>
        <dbReference type="SAM" id="MobiDB-lite"/>
    </source>
</evidence>
<comment type="caution">
    <text evidence="2">The sequence shown here is derived from an EMBL/GenBank/DDBJ whole genome shotgun (WGS) entry which is preliminary data.</text>
</comment>
<dbReference type="GeneID" id="92097948"/>
<sequence>MGRIRRLRNGSLVGFPPFLRRQHVQKTVAAIARTTPSATPTPMPIPAVSTVDRPPLMTGHPAPKTKDSKPRHRSIELVFP</sequence>
<reference evidence="2 3" key="1">
    <citation type="submission" date="2023-01" db="EMBL/GenBank/DDBJ databases">
        <title>Analysis of 21 Apiospora genomes using comparative genomics revels a genus with tremendous synthesis potential of carbohydrate active enzymes and secondary metabolites.</title>
        <authorList>
            <person name="Sorensen T."/>
        </authorList>
    </citation>
    <scope>NUCLEOTIDE SEQUENCE [LARGE SCALE GENOMIC DNA]</scope>
    <source>
        <strain evidence="2 3">CBS 135458</strain>
    </source>
</reference>
<name>A0ABR1TBA2_9PEZI</name>
<dbReference type="RefSeq" id="XP_066709846.1">
    <property type="nucleotide sequence ID" value="XM_066864885.1"/>
</dbReference>
<organism evidence="2 3">
    <name type="scientific">Apiospora phragmitis</name>
    <dbReference type="NCBI Taxonomy" id="2905665"/>
    <lineage>
        <taxon>Eukaryota</taxon>
        <taxon>Fungi</taxon>
        <taxon>Dikarya</taxon>
        <taxon>Ascomycota</taxon>
        <taxon>Pezizomycotina</taxon>
        <taxon>Sordariomycetes</taxon>
        <taxon>Xylariomycetidae</taxon>
        <taxon>Amphisphaeriales</taxon>
        <taxon>Apiosporaceae</taxon>
        <taxon>Apiospora</taxon>
    </lineage>
</organism>